<feature type="active site" evidence="8">
    <location>
        <position position="48"/>
    </location>
</feature>
<keyword evidence="2 8" id="KW-0963">Cytoplasm</keyword>
<evidence type="ECO:0000313" key="9">
    <source>
        <dbReference type="EMBL" id="PIE36216.1"/>
    </source>
</evidence>
<dbReference type="CDD" id="cd01288">
    <property type="entry name" value="FabZ"/>
    <property type="match status" value="1"/>
</dbReference>
<evidence type="ECO:0000256" key="7">
    <source>
        <dbReference type="ARBA" id="ARBA00025049"/>
    </source>
</evidence>
<comment type="catalytic activity">
    <reaction evidence="8">
        <text>a (3R)-hydroxyacyl-[ACP] = a (2E)-enoyl-[ACP] + H2O</text>
        <dbReference type="Rhea" id="RHEA:13097"/>
        <dbReference type="Rhea" id="RHEA-COMP:9925"/>
        <dbReference type="Rhea" id="RHEA-COMP:9945"/>
        <dbReference type="ChEBI" id="CHEBI:15377"/>
        <dbReference type="ChEBI" id="CHEBI:78784"/>
        <dbReference type="ChEBI" id="CHEBI:78827"/>
        <dbReference type="EC" id="4.2.1.59"/>
    </reaction>
</comment>
<proteinExistence type="inferred from homology"/>
<dbReference type="FunFam" id="3.10.129.10:FF:000001">
    <property type="entry name" value="3-hydroxyacyl-[acyl-carrier-protein] dehydratase FabZ"/>
    <property type="match status" value="1"/>
</dbReference>
<dbReference type="PANTHER" id="PTHR30272:SF1">
    <property type="entry name" value="3-HYDROXYACYL-[ACYL-CARRIER-PROTEIN] DEHYDRATASE"/>
    <property type="match status" value="1"/>
</dbReference>
<dbReference type="Gene3D" id="3.10.129.10">
    <property type="entry name" value="Hotdog Thioesterase"/>
    <property type="match status" value="1"/>
</dbReference>
<dbReference type="NCBIfam" id="NF000582">
    <property type="entry name" value="PRK00006.1"/>
    <property type="match status" value="1"/>
</dbReference>
<sequence length="143" mass="16433">MELTIQEIQELIPHRYPFLLVDRILECEDDRIVGLKNVTMNEPFFQGHFPGLPVMPGVLMIEAMAQTSGILFLRKFTDEKKRMAYFAGIDNAKFRRQVTPGDQLRMELEVVRMRKSSYKMHGTAYVGDEIAAQADLLLVVETL</sequence>
<dbReference type="EMBL" id="PDSK01000022">
    <property type="protein sequence ID" value="PIE36216.1"/>
    <property type="molecule type" value="Genomic_DNA"/>
</dbReference>
<accession>A0A2G6KKN1</accession>
<evidence type="ECO:0000313" key="10">
    <source>
        <dbReference type="Proteomes" id="UP000230821"/>
    </source>
</evidence>
<dbReference type="GO" id="GO:0006633">
    <property type="term" value="P:fatty acid biosynthetic process"/>
    <property type="evidence" value="ECO:0007669"/>
    <property type="project" value="UniProtKB-UniRule"/>
</dbReference>
<evidence type="ECO:0000256" key="1">
    <source>
        <dbReference type="ARBA" id="ARBA00004496"/>
    </source>
</evidence>
<dbReference type="SUPFAM" id="SSF54637">
    <property type="entry name" value="Thioesterase/thiol ester dehydrase-isomerase"/>
    <property type="match status" value="1"/>
</dbReference>
<evidence type="ECO:0000256" key="2">
    <source>
        <dbReference type="ARBA" id="ARBA00022490"/>
    </source>
</evidence>
<dbReference type="EC" id="4.2.1.59" evidence="8"/>
<dbReference type="Pfam" id="PF07977">
    <property type="entry name" value="FabA"/>
    <property type="match status" value="1"/>
</dbReference>
<evidence type="ECO:0000256" key="8">
    <source>
        <dbReference type="HAMAP-Rule" id="MF_00406"/>
    </source>
</evidence>
<comment type="function">
    <text evidence="7 8">Involved in unsaturated fatty acids biosynthesis. Catalyzes the dehydration of short chain beta-hydroxyacyl-ACPs and long chain saturated and unsaturated beta-hydroxyacyl-ACPs.</text>
</comment>
<dbReference type="AlphaFoldDB" id="A0A2G6KKN1"/>
<dbReference type="GO" id="GO:0005737">
    <property type="term" value="C:cytoplasm"/>
    <property type="evidence" value="ECO:0007669"/>
    <property type="project" value="UniProtKB-SubCell"/>
</dbReference>
<dbReference type="HAMAP" id="MF_00406">
    <property type="entry name" value="FabZ"/>
    <property type="match status" value="1"/>
</dbReference>
<comment type="caution">
    <text evidence="9">The sequence shown here is derived from an EMBL/GenBank/DDBJ whole genome shotgun (WGS) entry which is preliminary data.</text>
</comment>
<keyword evidence="4 8" id="KW-0441">Lipid A biosynthesis</keyword>
<evidence type="ECO:0000256" key="5">
    <source>
        <dbReference type="ARBA" id="ARBA00023098"/>
    </source>
</evidence>
<dbReference type="GO" id="GO:0016020">
    <property type="term" value="C:membrane"/>
    <property type="evidence" value="ECO:0007669"/>
    <property type="project" value="GOC"/>
</dbReference>
<dbReference type="GO" id="GO:0019171">
    <property type="term" value="F:(3R)-hydroxyacyl-[acyl-carrier-protein] dehydratase activity"/>
    <property type="evidence" value="ECO:0007669"/>
    <property type="project" value="UniProtKB-EC"/>
</dbReference>
<evidence type="ECO:0000256" key="6">
    <source>
        <dbReference type="ARBA" id="ARBA00023239"/>
    </source>
</evidence>
<comment type="subcellular location">
    <subcellularLocation>
        <location evidence="1 8">Cytoplasm</location>
    </subcellularLocation>
</comment>
<comment type="similarity">
    <text evidence="8">Belongs to the thioester dehydratase family. FabZ subfamily.</text>
</comment>
<dbReference type="InterPro" id="IPR010084">
    <property type="entry name" value="FabZ"/>
</dbReference>
<name>A0A2G6KKN1_9BACT</name>
<evidence type="ECO:0000256" key="3">
    <source>
        <dbReference type="ARBA" id="ARBA00022516"/>
    </source>
</evidence>
<organism evidence="9 10">
    <name type="scientific">candidate division KSB3 bacterium</name>
    <dbReference type="NCBI Taxonomy" id="2044937"/>
    <lineage>
        <taxon>Bacteria</taxon>
        <taxon>candidate division KSB3</taxon>
    </lineage>
</organism>
<gene>
    <name evidence="8 9" type="primary">fabZ</name>
    <name evidence="9" type="ORF">CSA56_00950</name>
</gene>
<dbReference type="GO" id="GO:0009245">
    <property type="term" value="P:lipid A biosynthetic process"/>
    <property type="evidence" value="ECO:0007669"/>
    <property type="project" value="UniProtKB-UniRule"/>
</dbReference>
<evidence type="ECO:0000256" key="4">
    <source>
        <dbReference type="ARBA" id="ARBA00022556"/>
    </source>
</evidence>
<dbReference type="NCBIfam" id="TIGR01750">
    <property type="entry name" value="fabZ"/>
    <property type="match status" value="1"/>
</dbReference>
<keyword evidence="3 8" id="KW-0444">Lipid biosynthesis</keyword>
<dbReference type="InterPro" id="IPR029069">
    <property type="entry name" value="HotDog_dom_sf"/>
</dbReference>
<dbReference type="Proteomes" id="UP000230821">
    <property type="component" value="Unassembled WGS sequence"/>
</dbReference>
<dbReference type="InterPro" id="IPR013114">
    <property type="entry name" value="FabA_FabZ"/>
</dbReference>
<keyword evidence="6 8" id="KW-0456">Lyase</keyword>
<protein>
    <recommendedName>
        <fullName evidence="8">3-hydroxyacyl-[acyl-carrier-protein] dehydratase FabZ</fullName>
        <ecNumber evidence="8">4.2.1.59</ecNumber>
    </recommendedName>
    <alternativeName>
        <fullName evidence="8">(3R)-hydroxymyristoyl-[acyl-carrier-protein] dehydratase</fullName>
        <shortName evidence="8">(3R)-hydroxymyristoyl-ACP dehydrase</shortName>
    </alternativeName>
    <alternativeName>
        <fullName evidence="8">Beta-hydroxyacyl-ACP dehydratase</fullName>
    </alternativeName>
</protein>
<keyword evidence="5 8" id="KW-0443">Lipid metabolism</keyword>
<dbReference type="PANTHER" id="PTHR30272">
    <property type="entry name" value="3-HYDROXYACYL-[ACYL-CARRIER-PROTEIN] DEHYDRATASE"/>
    <property type="match status" value="1"/>
</dbReference>
<reference evidence="9 10" key="1">
    <citation type="submission" date="2017-10" db="EMBL/GenBank/DDBJ databases">
        <title>Novel microbial diversity and functional potential in the marine mammal oral microbiome.</title>
        <authorList>
            <person name="Dudek N.K."/>
            <person name="Sun C.L."/>
            <person name="Burstein D."/>
            <person name="Kantor R.S."/>
            <person name="Aliaga Goltsman D.S."/>
            <person name="Bik E.M."/>
            <person name="Thomas B.C."/>
            <person name="Banfield J.F."/>
            <person name="Relman D.A."/>
        </authorList>
    </citation>
    <scope>NUCLEOTIDE SEQUENCE [LARGE SCALE GENOMIC DNA]</scope>
    <source>
        <strain evidence="9">DOLJORAL78_47_16</strain>
    </source>
</reference>